<dbReference type="AlphaFoldDB" id="A0AAD7BAP5"/>
<dbReference type="Gene3D" id="3.80.10.10">
    <property type="entry name" value="Ribonuclease Inhibitor"/>
    <property type="match status" value="1"/>
</dbReference>
<evidence type="ECO:0000259" key="1">
    <source>
        <dbReference type="Pfam" id="PF12937"/>
    </source>
</evidence>
<organism evidence="2 3">
    <name type="scientific">Roridomyces roridus</name>
    <dbReference type="NCBI Taxonomy" id="1738132"/>
    <lineage>
        <taxon>Eukaryota</taxon>
        <taxon>Fungi</taxon>
        <taxon>Dikarya</taxon>
        <taxon>Basidiomycota</taxon>
        <taxon>Agaricomycotina</taxon>
        <taxon>Agaricomycetes</taxon>
        <taxon>Agaricomycetidae</taxon>
        <taxon>Agaricales</taxon>
        <taxon>Marasmiineae</taxon>
        <taxon>Mycenaceae</taxon>
        <taxon>Roridomyces</taxon>
    </lineage>
</organism>
<dbReference type="InterPro" id="IPR032675">
    <property type="entry name" value="LRR_dom_sf"/>
</dbReference>
<accession>A0AAD7BAP5</accession>
<comment type="caution">
    <text evidence="2">The sequence shown here is derived from an EMBL/GenBank/DDBJ whole genome shotgun (WGS) entry which is preliminary data.</text>
</comment>
<protein>
    <recommendedName>
        <fullName evidence="1">F-box domain-containing protein</fullName>
    </recommendedName>
</protein>
<dbReference type="Pfam" id="PF12937">
    <property type="entry name" value="F-box-like"/>
    <property type="match status" value="1"/>
</dbReference>
<keyword evidence="3" id="KW-1185">Reference proteome</keyword>
<dbReference type="SUPFAM" id="SSF81383">
    <property type="entry name" value="F-box domain"/>
    <property type="match status" value="1"/>
</dbReference>
<dbReference type="InterPro" id="IPR036047">
    <property type="entry name" value="F-box-like_dom_sf"/>
</dbReference>
<dbReference type="Proteomes" id="UP001221142">
    <property type="component" value="Unassembled WGS sequence"/>
</dbReference>
<feature type="domain" description="F-box" evidence="1">
    <location>
        <begin position="10"/>
        <end position="63"/>
    </location>
</feature>
<sequence length="440" mass="49416">MNIHRTHRVGRLPTEILELILRSFIESCDPFTDIKAIFLLRRVCSRWQAICDKTPMLWTQPYFHRSKSPSLNREIVSTILSRSGNLPVSVTIDLMGPAGYAPEAVLDYQPLFAVQDRLENLEIAVQPGDVIQCTKEFPKFPILASVDITMADDSPSELQALGKIFLSSCPSLRAFSLTVYNVLLHPPPIPSLPLHQLISLTLLLPVRDATLYDMLIQCPLLEECHVGEVEEMGEVHELPIHTMPALRFLNYSAAECCLGDVLRRLRFPLLDSLTVGSARPGCDLPWDPVEILLELHEGVPFQLLSLTMSGLDITPEEFAPLLQFAGPTLQILAFVDMPYVLKPSFFTGLIFPRLATLEIRCNSEAVDETALLQLVDLLWAHRGESNAAFPALRQVQLQMNGVLFDEAVEERLASVEEESNGFFRDLWDRGEGVEVEEIYE</sequence>
<dbReference type="EMBL" id="JARKIF010000025">
    <property type="protein sequence ID" value="KAJ7615000.1"/>
    <property type="molecule type" value="Genomic_DNA"/>
</dbReference>
<name>A0AAD7BAP5_9AGAR</name>
<reference evidence="2" key="1">
    <citation type="submission" date="2023-03" db="EMBL/GenBank/DDBJ databases">
        <title>Massive genome expansion in bonnet fungi (Mycena s.s.) driven by repeated elements and novel gene families across ecological guilds.</title>
        <authorList>
            <consortium name="Lawrence Berkeley National Laboratory"/>
            <person name="Harder C.B."/>
            <person name="Miyauchi S."/>
            <person name="Viragh M."/>
            <person name="Kuo A."/>
            <person name="Thoen E."/>
            <person name="Andreopoulos B."/>
            <person name="Lu D."/>
            <person name="Skrede I."/>
            <person name="Drula E."/>
            <person name="Henrissat B."/>
            <person name="Morin E."/>
            <person name="Kohler A."/>
            <person name="Barry K."/>
            <person name="LaButti K."/>
            <person name="Morin E."/>
            <person name="Salamov A."/>
            <person name="Lipzen A."/>
            <person name="Mereny Z."/>
            <person name="Hegedus B."/>
            <person name="Baldrian P."/>
            <person name="Stursova M."/>
            <person name="Weitz H."/>
            <person name="Taylor A."/>
            <person name="Grigoriev I.V."/>
            <person name="Nagy L.G."/>
            <person name="Martin F."/>
            <person name="Kauserud H."/>
        </authorList>
    </citation>
    <scope>NUCLEOTIDE SEQUENCE</scope>
    <source>
        <strain evidence="2">9284</strain>
    </source>
</reference>
<gene>
    <name evidence="2" type="ORF">FB45DRAFT_1109419</name>
</gene>
<evidence type="ECO:0000313" key="2">
    <source>
        <dbReference type="EMBL" id="KAJ7615000.1"/>
    </source>
</evidence>
<dbReference type="Gene3D" id="1.20.1280.50">
    <property type="match status" value="1"/>
</dbReference>
<proteinExistence type="predicted"/>
<dbReference type="SUPFAM" id="SSF52047">
    <property type="entry name" value="RNI-like"/>
    <property type="match status" value="1"/>
</dbReference>
<evidence type="ECO:0000313" key="3">
    <source>
        <dbReference type="Proteomes" id="UP001221142"/>
    </source>
</evidence>
<dbReference type="InterPro" id="IPR001810">
    <property type="entry name" value="F-box_dom"/>
</dbReference>